<evidence type="ECO:0000256" key="6">
    <source>
        <dbReference type="PROSITE-ProRule" id="PRU00175"/>
    </source>
</evidence>
<feature type="compositionally biased region" description="Acidic residues" evidence="7">
    <location>
        <begin position="1"/>
        <end position="11"/>
    </location>
</feature>
<evidence type="ECO:0000256" key="2">
    <source>
        <dbReference type="ARBA" id="ARBA00022723"/>
    </source>
</evidence>
<evidence type="ECO:0000313" key="9">
    <source>
        <dbReference type="EMBL" id="GAQ79751.1"/>
    </source>
</evidence>
<dbReference type="EMBL" id="DF236986">
    <property type="protein sequence ID" value="GAQ79751.1"/>
    <property type="molecule type" value="Genomic_DNA"/>
</dbReference>
<name>A0A1Y1HRZ4_KLENI</name>
<evidence type="ECO:0000256" key="3">
    <source>
        <dbReference type="ARBA" id="ARBA00022771"/>
    </source>
</evidence>
<keyword evidence="3 6" id="KW-0863">Zinc-finger</keyword>
<evidence type="ECO:0000256" key="1">
    <source>
        <dbReference type="ARBA" id="ARBA00004370"/>
    </source>
</evidence>
<evidence type="ECO:0000256" key="5">
    <source>
        <dbReference type="ARBA" id="ARBA00023136"/>
    </source>
</evidence>
<dbReference type="Gene3D" id="3.30.40.10">
    <property type="entry name" value="Zinc/RING finger domain, C3HC4 (zinc finger)"/>
    <property type="match status" value="1"/>
</dbReference>
<dbReference type="PANTHER" id="PTHR46151">
    <property type="entry name" value="NEP1-INTERACTING PROTEIN-LIKE 2"/>
    <property type="match status" value="1"/>
</dbReference>
<reference evidence="9 10" key="1">
    <citation type="journal article" date="2014" name="Nat. Commun.">
        <title>Klebsormidium flaccidum genome reveals primary factors for plant terrestrial adaptation.</title>
        <authorList>
            <person name="Hori K."/>
            <person name="Maruyama F."/>
            <person name="Fujisawa T."/>
            <person name="Togashi T."/>
            <person name="Yamamoto N."/>
            <person name="Seo M."/>
            <person name="Sato S."/>
            <person name="Yamada T."/>
            <person name="Mori H."/>
            <person name="Tajima N."/>
            <person name="Moriyama T."/>
            <person name="Ikeuchi M."/>
            <person name="Watanabe M."/>
            <person name="Wada H."/>
            <person name="Kobayashi K."/>
            <person name="Saito M."/>
            <person name="Masuda T."/>
            <person name="Sasaki-Sekimoto Y."/>
            <person name="Mashiguchi K."/>
            <person name="Awai K."/>
            <person name="Shimojima M."/>
            <person name="Masuda S."/>
            <person name="Iwai M."/>
            <person name="Nobusawa T."/>
            <person name="Narise T."/>
            <person name="Kondo S."/>
            <person name="Saito H."/>
            <person name="Sato R."/>
            <person name="Murakawa M."/>
            <person name="Ihara Y."/>
            <person name="Oshima-Yamada Y."/>
            <person name="Ohtaka K."/>
            <person name="Satoh M."/>
            <person name="Sonobe K."/>
            <person name="Ishii M."/>
            <person name="Ohtani R."/>
            <person name="Kanamori-Sato M."/>
            <person name="Honoki R."/>
            <person name="Miyazaki D."/>
            <person name="Mochizuki H."/>
            <person name="Umetsu J."/>
            <person name="Higashi K."/>
            <person name="Shibata D."/>
            <person name="Kamiya Y."/>
            <person name="Sato N."/>
            <person name="Nakamura Y."/>
            <person name="Tabata S."/>
            <person name="Ida S."/>
            <person name="Kurokawa K."/>
            <person name="Ohta H."/>
        </authorList>
    </citation>
    <scope>NUCLEOTIDE SEQUENCE [LARGE SCALE GENOMIC DNA]</scope>
    <source>
        <strain evidence="9 10">NIES-2285</strain>
    </source>
</reference>
<dbReference type="AlphaFoldDB" id="A0A1Y1HRZ4"/>
<feature type="region of interest" description="Disordered" evidence="7">
    <location>
        <begin position="1"/>
        <end position="27"/>
    </location>
</feature>
<evidence type="ECO:0000259" key="8">
    <source>
        <dbReference type="PROSITE" id="PS50089"/>
    </source>
</evidence>
<comment type="subcellular location">
    <subcellularLocation>
        <location evidence="1">Membrane</location>
    </subcellularLocation>
</comment>
<accession>A0A1Y1HRZ4</accession>
<protein>
    <submittedName>
        <fullName evidence="9">Zinc finger RING-type domain containing protein</fullName>
    </submittedName>
</protein>
<dbReference type="GO" id="GO:0016020">
    <property type="term" value="C:membrane"/>
    <property type="evidence" value="ECO:0007669"/>
    <property type="project" value="UniProtKB-SubCell"/>
</dbReference>
<dbReference type="InterPro" id="IPR013083">
    <property type="entry name" value="Znf_RING/FYVE/PHD"/>
</dbReference>
<dbReference type="OMA" id="HMISKDM"/>
<keyword evidence="5" id="KW-0472">Membrane</keyword>
<dbReference type="InterPro" id="IPR001841">
    <property type="entry name" value="Znf_RING"/>
</dbReference>
<keyword evidence="10" id="KW-1185">Reference proteome</keyword>
<keyword evidence="4" id="KW-0862">Zinc</keyword>
<evidence type="ECO:0000256" key="7">
    <source>
        <dbReference type="SAM" id="MobiDB-lite"/>
    </source>
</evidence>
<evidence type="ECO:0000313" key="10">
    <source>
        <dbReference type="Proteomes" id="UP000054558"/>
    </source>
</evidence>
<dbReference type="PANTHER" id="PTHR46151:SF18">
    <property type="entry name" value="NEP1-INTERACTING PROTEIN-LIKE 2"/>
    <property type="match status" value="1"/>
</dbReference>
<organism evidence="9 10">
    <name type="scientific">Klebsormidium nitens</name>
    <name type="common">Green alga</name>
    <name type="synonym">Ulothrix nitens</name>
    <dbReference type="NCBI Taxonomy" id="105231"/>
    <lineage>
        <taxon>Eukaryota</taxon>
        <taxon>Viridiplantae</taxon>
        <taxon>Streptophyta</taxon>
        <taxon>Klebsormidiophyceae</taxon>
        <taxon>Klebsormidiales</taxon>
        <taxon>Klebsormidiaceae</taxon>
        <taxon>Klebsormidium</taxon>
    </lineage>
</organism>
<dbReference type="SMART" id="SM00184">
    <property type="entry name" value="RING"/>
    <property type="match status" value="1"/>
</dbReference>
<feature type="domain" description="RING-type" evidence="8">
    <location>
        <begin position="258"/>
        <end position="300"/>
    </location>
</feature>
<gene>
    <name evidence="9" type="ORF">KFL_000370250</name>
</gene>
<dbReference type="PROSITE" id="PS50089">
    <property type="entry name" value="ZF_RING_2"/>
    <property type="match status" value="1"/>
</dbReference>
<dbReference type="GO" id="GO:0008270">
    <property type="term" value="F:zinc ion binding"/>
    <property type="evidence" value="ECO:0007669"/>
    <property type="project" value="UniProtKB-KW"/>
</dbReference>
<dbReference type="Proteomes" id="UP000054558">
    <property type="component" value="Unassembled WGS sequence"/>
</dbReference>
<dbReference type="OrthoDB" id="9984778at2759"/>
<sequence>MAEIEEAEIEAEPAAGPSAHWEHDHAATSGEGRRLCPVCTFLNDEEGDSMQCGMCHNSFCEDLWASASAADLQRSSDSGSNERNWSLSSYIPGLAQGQSLINGAVSGALTGMFAFVGACTGAVAGALAGRATDSGVLRGAGLGLIAGAVVSVEALERAREMWKSALERLGVSMSAGNVPPATIEYIEDLLQDRFGRGISLRGNRWQVEVDDMSYEELYEFFGPGRVTYGASPAAIASLPLHTIGERDRRDSVGNPIGCPICLQELCAGDRARSLPFCRHTFHQPCVDTWLSQHGICPVCRHDIRESFSR</sequence>
<evidence type="ECO:0000256" key="4">
    <source>
        <dbReference type="ARBA" id="ARBA00022833"/>
    </source>
</evidence>
<proteinExistence type="predicted"/>
<keyword evidence="2" id="KW-0479">Metal-binding</keyword>
<dbReference type="STRING" id="105231.A0A1Y1HRZ4"/>
<dbReference type="Pfam" id="PF13639">
    <property type="entry name" value="zf-RING_2"/>
    <property type="match status" value="1"/>
</dbReference>
<dbReference type="SUPFAM" id="SSF57850">
    <property type="entry name" value="RING/U-box"/>
    <property type="match status" value="1"/>
</dbReference>